<dbReference type="PANTHER" id="PTHR28583">
    <property type="entry name" value="ACID AMIDASE"/>
    <property type="match status" value="1"/>
</dbReference>
<evidence type="ECO:0000313" key="2">
    <source>
        <dbReference type="EMBL" id="CAD9441770.1"/>
    </source>
</evidence>
<dbReference type="GO" id="GO:0017040">
    <property type="term" value="F:N-acylsphingosine amidohydrolase activity"/>
    <property type="evidence" value="ECO:0007669"/>
    <property type="project" value="UniProtKB-EC"/>
</dbReference>
<evidence type="ECO:0000256" key="1">
    <source>
        <dbReference type="ARBA" id="ARBA00011891"/>
    </source>
</evidence>
<dbReference type="EC" id="3.5.1.23" evidence="1"/>
<proteinExistence type="predicted"/>
<dbReference type="Gene3D" id="3.60.60.10">
    <property type="entry name" value="Penicillin V Acylase, Chain A"/>
    <property type="match status" value="1"/>
</dbReference>
<accession>A0A7S2D1S5</accession>
<name>A0A7S2D1S5_9DINO</name>
<dbReference type="EMBL" id="HBGQ01045130">
    <property type="protein sequence ID" value="CAD9441770.1"/>
    <property type="molecule type" value="Transcribed_RNA"/>
</dbReference>
<sequence>MREARQLVADINDPRVTLDNVFALNLRYELSGLAESPAGLQDTFATMDLQTMFSAPTEGCSGLLAAMPNGTVVHGRNMDYAGFEIPQPDGRVYHWPEVTTEVIFLKQGKPLFISVHWPGLLGVHTGMRFGGWTLEQNTRYHSVEPDILYGLLDKSKGFVFEARKALETVPDFETAVQTMYGVDYMAPMYFIMSGAKPYEGAILTIDRGGVHSPNSPQIMRLNQETTAIKDGKPYEGWHILQTNDDLNGLPLDTRRPVEEKRLSSSAQDSVGVPWVLDQMLTAPILQDSTVFTTVYVVASGYHRTIAHLGSLR</sequence>
<reference evidence="2" key="1">
    <citation type="submission" date="2021-01" db="EMBL/GenBank/DDBJ databases">
        <authorList>
            <person name="Corre E."/>
            <person name="Pelletier E."/>
            <person name="Niang G."/>
            <person name="Scheremetjew M."/>
            <person name="Finn R."/>
            <person name="Kale V."/>
            <person name="Holt S."/>
            <person name="Cochrane G."/>
            <person name="Meng A."/>
            <person name="Brown T."/>
            <person name="Cohen L."/>
        </authorList>
    </citation>
    <scope>NUCLEOTIDE SEQUENCE</scope>
    <source>
        <strain evidence="2">CCMP2222</strain>
    </source>
</reference>
<dbReference type="PANTHER" id="PTHR28583:SF1">
    <property type="entry name" value="ACID CERAMIDASE"/>
    <property type="match status" value="1"/>
</dbReference>
<dbReference type="AlphaFoldDB" id="A0A7S2D1S5"/>
<organism evidence="2">
    <name type="scientific">Alexandrium andersonii</name>
    <dbReference type="NCBI Taxonomy" id="327968"/>
    <lineage>
        <taxon>Eukaryota</taxon>
        <taxon>Sar</taxon>
        <taxon>Alveolata</taxon>
        <taxon>Dinophyceae</taxon>
        <taxon>Gonyaulacales</taxon>
        <taxon>Pyrocystaceae</taxon>
        <taxon>Alexandrium</taxon>
    </lineage>
</organism>
<gene>
    <name evidence="2" type="ORF">AAND1436_LOCUS22057</name>
</gene>
<protein>
    <recommendedName>
        <fullName evidence="1">ceramidase</fullName>
        <ecNumber evidence="1">3.5.1.23</ecNumber>
    </recommendedName>
</protein>